<sequence length="38" mass="4425">MDSGTVKIDKIIISFVKHFSDLWIFLRFIVGYSLSANY</sequence>
<evidence type="ECO:0000313" key="1">
    <source>
        <dbReference type="EMBL" id="AKV68294.1"/>
    </source>
</evidence>
<reference evidence="1 2" key="1">
    <citation type="journal article" date="2016" name="Stand. Genomic Sci.">
        <title>Complete genome sequence and genomic characterization of Microcystis panniformis FACHB 1757 by third-generation sequencing.</title>
        <authorList>
            <person name="Zhang J.Y."/>
            <person name="Guan R."/>
            <person name="Zhang H.J."/>
            <person name="Li H."/>
            <person name="Xiao P."/>
            <person name="Yu G.L."/>
            <person name="Du L."/>
            <person name="Cao D.M."/>
            <person name="Zhu B.C."/>
            <person name="Li R.H."/>
            <person name="Lu Z.H."/>
        </authorList>
    </citation>
    <scope>NUCLEOTIDE SEQUENCE [LARGE SCALE GENOMIC DNA]</scope>
    <source>
        <strain evidence="1 2">FACHB-1757</strain>
    </source>
</reference>
<organism evidence="1 2">
    <name type="scientific">Microcystis panniformis FACHB-1757</name>
    <dbReference type="NCBI Taxonomy" id="1638788"/>
    <lineage>
        <taxon>Bacteria</taxon>
        <taxon>Bacillati</taxon>
        <taxon>Cyanobacteriota</taxon>
        <taxon>Cyanophyceae</taxon>
        <taxon>Oscillatoriophycideae</taxon>
        <taxon>Chroococcales</taxon>
        <taxon>Microcystaceae</taxon>
        <taxon>Microcystis</taxon>
    </lineage>
</organism>
<accession>A0A0K1S2B3</accession>
<name>A0A0K1S2B3_9CHRO</name>
<dbReference type="PATRIC" id="fig|1638788.3.peg.3313"/>
<evidence type="ECO:0000313" key="2">
    <source>
        <dbReference type="Proteomes" id="UP000068167"/>
    </source>
</evidence>
<dbReference type="KEGG" id="mpk:VL20_3284"/>
<proteinExistence type="predicted"/>
<dbReference type="AlphaFoldDB" id="A0A0K1S2B3"/>
<protein>
    <submittedName>
        <fullName evidence="1">Uncharacterized protein</fullName>
    </submittedName>
</protein>
<keyword evidence="2" id="KW-1185">Reference proteome</keyword>
<dbReference type="Proteomes" id="UP000068167">
    <property type="component" value="Chromosome"/>
</dbReference>
<gene>
    <name evidence="1" type="ORF">VL20_3284</name>
</gene>
<dbReference type="EMBL" id="CP011339">
    <property type="protein sequence ID" value="AKV68294.1"/>
    <property type="molecule type" value="Genomic_DNA"/>
</dbReference>